<sequence length="570" mass="61593">MTSKQRTPDEIKHLAQNNGPVTAAAALDLAAYKDEALIDALAAGASRRNILISAEEEEILGGLSGSRFFNVQIILNEVIPKLHAPPTEVMRLVRRLVEMGGDDMAATQPNAAFRKWCAADPTRADAVIAAARNGDEDAQHHIVFALEAKGDPDDAFRSVRAVGSERTGGILALSRLPLDVEQAQRAVALILDFAEGASPAEAAGLLHAALEIAAKQGDLDRTGLADALGHLANSYDPAAVHLLATALYRHQPNMIPAEYKACLLGICSVDPENAGTVKQIDSALGKLWTSCPEDAARAAAEIIARTEGRIASENLEGFFHAVESGDPRATARLATSWLLKADYHVCETLSALFSEINRTEPCIQITPADLPEMAEDQLYLCRKAIGFLFLSPMTAASWIVAVLDGGHPDAAEQAADLLFDPLLVNYGGALYAWLECLADKDALGQDAIRDALDRARTLQTDIAAASDVVELEPSTHHRAQLHFMEAEEAEGIQEQARARSIFADIVSTQYLLYGDRSSVRITDRDGRRRSQTTHLSMMSVSSELPKGLVFDPIGLEHMLEVLRHERRAEA</sequence>
<dbReference type="EMBL" id="SAUY01000073">
    <property type="protein sequence ID" value="RWR25346.1"/>
    <property type="molecule type" value="Genomic_DNA"/>
</dbReference>
<name>A0A443JXY1_9RHOB</name>
<reference evidence="1 2" key="1">
    <citation type="submission" date="2019-01" db="EMBL/GenBank/DDBJ databases">
        <title>Sinorhodobacter populi sp. nov. isolated from the symptomatic bark tissue of Populus euramericana canker.</title>
        <authorList>
            <person name="Xu G."/>
        </authorList>
    </citation>
    <scope>NUCLEOTIDE SEQUENCE [LARGE SCALE GENOMIC DNA]</scope>
    <source>
        <strain evidence="1 2">07D10-4-3</strain>
    </source>
</reference>
<gene>
    <name evidence="1" type="ORF">D2T29_22145</name>
</gene>
<dbReference type="RefSeq" id="WP_128234192.1">
    <property type="nucleotide sequence ID" value="NZ_SAUY01000073.1"/>
</dbReference>
<proteinExistence type="predicted"/>
<organism evidence="1 2">
    <name type="scientific">Paenirhodobacter populi</name>
    <dbReference type="NCBI Taxonomy" id="2306993"/>
    <lineage>
        <taxon>Bacteria</taxon>
        <taxon>Pseudomonadati</taxon>
        <taxon>Pseudomonadota</taxon>
        <taxon>Alphaproteobacteria</taxon>
        <taxon>Rhodobacterales</taxon>
        <taxon>Rhodobacter group</taxon>
        <taxon>Paenirhodobacter</taxon>
    </lineage>
</organism>
<evidence type="ECO:0000313" key="1">
    <source>
        <dbReference type="EMBL" id="RWR25346.1"/>
    </source>
</evidence>
<dbReference type="Proteomes" id="UP000284451">
    <property type="component" value="Unassembled WGS sequence"/>
</dbReference>
<comment type="caution">
    <text evidence="1">The sequence shown here is derived from an EMBL/GenBank/DDBJ whole genome shotgun (WGS) entry which is preliminary data.</text>
</comment>
<accession>A0A443JXY1</accession>
<reference evidence="1 2" key="2">
    <citation type="submission" date="2019-01" db="EMBL/GenBank/DDBJ databases">
        <authorList>
            <person name="Li Y."/>
        </authorList>
    </citation>
    <scope>NUCLEOTIDE SEQUENCE [LARGE SCALE GENOMIC DNA]</scope>
    <source>
        <strain evidence="1 2">07D10-4-3</strain>
    </source>
</reference>
<dbReference type="AlphaFoldDB" id="A0A443JXY1"/>
<evidence type="ECO:0000313" key="2">
    <source>
        <dbReference type="Proteomes" id="UP000284451"/>
    </source>
</evidence>
<protein>
    <submittedName>
        <fullName evidence="1">Uncharacterized protein</fullName>
    </submittedName>
</protein>